<gene>
    <name evidence="2" type="ORF">TDUB1175_LOCUS22013</name>
</gene>
<feature type="compositionally biased region" description="Polar residues" evidence="1">
    <location>
        <begin position="125"/>
        <end position="140"/>
    </location>
</feature>
<feature type="region of interest" description="Disordered" evidence="1">
    <location>
        <begin position="109"/>
        <end position="169"/>
    </location>
</feature>
<name>A0A7R9ZF74_9STRA</name>
<evidence type="ECO:0000313" key="2">
    <source>
        <dbReference type="EMBL" id="CAD8323595.1"/>
    </source>
</evidence>
<proteinExistence type="predicted"/>
<accession>A0A7R9ZF74</accession>
<organism evidence="2">
    <name type="scientific">Pseudictyota dubia</name>
    <dbReference type="NCBI Taxonomy" id="2749911"/>
    <lineage>
        <taxon>Eukaryota</taxon>
        <taxon>Sar</taxon>
        <taxon>Stramenopiles</taxon>
        <taxon>Ochrophyta</taxon>
        <taxon>Bacillariophyta</taxon>
        <taxon>Mediophyceae</taxon>
        <taxon>Biddulphiophycidae</taxon>
        <taxon>Eupodiscales</taxon>
        <taxon>Odontellaceae</taxon>
        <taxon>Pseudictyota</taxon>
    </lineage>
</organism>
<feature type="compositionally biased region" description="Basic residues" evidence="1">
    <location>
        <begin position="142"/>
        <end position="157"/>
    </location>
</feature>
<dbReference type="AlphaFoldDB" id="A0A7R9ZF74"/>
<evidence type="ECO:0000256" key="1">
    <source>
        <dbReference type="SAM" id="MobiDB-lite"/>
    </source>
</evidence>
<sequence>MLSSSESTNAQGRVLTDLFGEDTVDRALRRRRSSYGDLTASTCTPTAEGQKLDLAIGILRTMLNERKATPEDLRRAARLRRGSLQEESFFGIHENNETTGKEVEVNGIDKNGHANPDADAASGECSETSSMNEHSINTVKVKTMRKRMSRMFSRRHRTETSPDRLSSSK</sequence>
<dbReference type="EMBL" id="HBED01043774">
    <property type="protein sequence ID" value="CAD8323595.1"/>
    <property type="molecule type" value="Transcribed_RNA"/>
</dbReference>
<protein>
    <submittedName>
        <fullName evidence="2">Uncharacterized protein</fullName>
    </submittedName>
</protein>
<reference evidence="2" key="1">
    <citation type="submission" date="2021-01" db="EMBL/GenBank/DDBJ databases">
        <authorList>
            <person name="Corre E."/>
            <person name="Pelletier E."/>
            <person name="Niang G."/>
            <person name="Scheremetjew M."/>
            <person name="Finn R."/>
            <person name="Kale V."/>
            <person name="Holt S."/>
            <person name="Cochrane G."/>
            <person name="Meng A."/>
            <person name="Brown T."/>
            <person name="Cohen L."/>
        </authorList>
    </citation>
    <scope>NUCLEOTIDE SEQUENCE</scope>
    <source>
        <strain evidence="2">CCMP147</strain>
    </source>
</reference>